<dbReference type="EMBL" id="MPUH01000121">
    <property type="protein sequence ID" value="OMJ89620.1"/>
    <property type="molecule type" value="Genomic_DNA"/>
</dbReference>
<dbReference type="SMART" id="SM01376">
    <property type="entry name" value="eIF-5a"/>
    <property type="match status" value="1"/>
</dbReference>
<dbReference type="InterPro" id="IPR001884">
    <property type="entry name" value="IF5A-like"/>
</dbReference>
<dbReference type="InterPro" id="IPR014722">
    <property type="entry name" value="Rib_uL2_dom2"/>
</dbReference>
<evidence type="ECO:0000313" key="7">
    <source>
        <dbReference type="Proteomes" id="UP000187209"/>
    </source>
</evidence>
<proteinExistence type="inferred from homology"/>
<dbReference type="NCBIfam" id="TIGR00037">
    <property type="entry name" value="eIF_5A"/>
    <property type="match status" value="1"/>
</dbReference>
<feature type="domain" description="Translation initiation factor 5A C-terminal" evidence="5">
    <location>
        <begin position="83"/>
        <end position="151"/>
    </location>
</feature>
<keyword evidence="7" id="KW-1185">Reference proteome</keyword>
<dbReference type="Pfam" id="PF21485">
    <property type="entry name" value="IF5A-like_N"/>
    <property type="match status" value="1"/>
</dbReference>
<evidence type="ECO:0000313" key="6">
    <source>
        <dbReference type="EMBL" id="OMJ89620.1"/>
    </source>
</evidence>
<dbReference type="PANTHER" id="PTHR11673">
    <property type="entry name" value="TRANSLATION INITIATION FACTOR 5A FAMILY MEMBER"/>
    <property type="match status" value="1"/>
</dbReference>
<keyword evidence="3 4" id="KW-0385">Hypusine</keyword>
<dbReference type="Proteomes" id="UP000187209">
    <property type="component" value="Unassembled WGS sequence"/>
</dbReference>
<protein>
    <recommendedName>
        <fullName evidence="4">Eukaryotic translation initiation factor 5A</fullName>
        <shortName evidence="4">eIF-5A</shortName>
    </recommendedName>
</protein>
<comment type="PTM">
    <text evidence="4">eIF-5A seems to be the only eukaryotic protein to have a hypusine residue which is a post-translational modification of a lysine by the addition of a butylamino group.</text>
</comment>
<dbReference type="FunFam" id="2.40.50.140:FF:000034">
    <property type="entry name" value="Eukaryotic translation initiation factor 5A"/>
    <property type="match status" value="1"/>
</dbReference>
<dbReference type="OrthoDB" id="436535at2759"/>
<dbReference type="CDD" id="cd04468">
    <property type="entry name" value="S1_eIF5A"/>
    <property type="match status" value="1"/>
</dbReference>
<evidence type="ECO:0000256" key="1">
    <source>
        <dbReference type="ARBA" id="ARBA00006016"/>
    </source>
</evidence>
<dbReference type="Pfam" id="PF01287">
    <property type="entry name" value="eIF-5a"/>
    <property type="match status" value="1"/>
</dbReference>
<dbReference type="GO" id="GO:0045901">
    <property type="term" value="P:positive regulation of translational elongation"/>
    <property type="evidence" value="ECO:0007669"/>
    <property type="project" value="UniProtKB-UniRule"/>
</dbReference>
<comment type="function">
    <text evidence="4">Translation factor that promotes translation elongation and termination, particularly upon ribosome stalling at specific amino acid sequence contexts. Binds between the exit (E) and peptidyl (P) site of the ribosome and promotes rescue of stalled ribosome: specifically required for efficient translation of polyproline-containing peptides as well as other motifs that stall the ribosome. Acts as ribosome quality control (RQC) cofactor by joining the RQC complex to facilitate peptidyl transfer during CAT tailing step.</text>
</comment>
<evidence type="ECO:0000259" key="5">
    <source>
        <dbReference type="SMART" id="SM01376"/>
    </source>
</evidence>
<dbReference type="GO" id="GO:0045905">
    <property type="term" value="P:positive regulation of translational termination"/>
    <property type="evidence" value="ECO:0007669"/>
    <property type="project" value="UniProtKB-UniRule"/>
</dbReference>
<dbReference type="InterPro" id="IPR012340">
    <property type="entry name" value="NA-bd_OB-fold"/>
</dbReference>
<dbReference type="InterPro" id="IPR008991">
    <property type="entry name" value="Translation_prot_SH3-like_sf"/>
</dbReference>
<dbReference type="InterPro" id="IPR020189">
    <property type="entry name" value="IF5A_C"/>
</dbReference>
<dbReference type="PIRSF" id="PIRSF003025">
    <property type="entry name" value="eIF5A"/>
    <property type="match status" value="1"/>
</dbReference>
<dbReference type="InterPro" id="IPR048670">
    <property type="entry name" value="IF5A-like_N"/>
</dbReference>
<dbReference type="SUPFAM" id="SSF50104">
    <property type="entry name" value="Translation proteins SH3-like domain"/>
    <property type="match status" value="1"/>
</dbReference>
<organism evidence="6 7">
    <name type="scientific">Stentor coeruleus</name>
    <dbReference type="NCBI Taxonomy" id="5963"/>
    <lineage>
        <taxon>Eukaryota</taxon>
        <taxon>Sar</taxon>
        <taxon>Alveolata</taxon>
        <taxon>Ciliophora</taxon>
        <taxon>Postciliodesmatophora</taxon>
        <taxon>Heterotrichea</taxon>
        <taxon>Heterotrichida</taxon>
        <taxon>Stentoridae</taxon>
        <taxon>Stentor</taxon>
    </lineage>
</organism>
<dbReference type="GO" id="GO:0043022">
    <property type="term" value="F:ribosome binding"/>
    <property type="evidence" value="ECO:0007669"/>
    <property type="project" value="UniProtKB-UniRule"/>
</dbReference>
<reference evidence="6 7" key="1">
    <citation type="submission" date="2016-11" db="EMBL/GenBank/DDBJ databases">
        <title>The macronuclear genome of Stentor coeruleus: a giant cell with tiny introns.</title>
        <authorList>
            <person name="Slabodnick M."/>
            <person name="Ruby J.G."/>
            <person name="Reiff S.B."/>
            <person name="Swart E.C."/>
            <person name="Gosai S."/>
            <person name="Prabakaran S."/>
            <person name="Witkowska E."/>
            <person name="Larue G.E."/>
            <person name="Fisher S."/>
            <person name="Freeman R.M."/>
            <person name="Gunawardena J."/>
            <person name="Chu W."/>
            <person name="Stover N.A."/>
            <person name="Gregory B.D."/>
            <person name="Nowacki M."/>
            <person name="Derisi J."/>
            <person name="Roy S.W."/>
            <person name="Marshall W.F."/>
            <person name="Sood P."/>
        </authorList>
    </citation>
    <scope>NUCLEOTIDE SEQUENCE [LARGE SCALE GENOMIC DNA]</scope>
    <source>
        <strain evidence="6">WM001</strain>
    </source>
</reference>
<evidence type="ECO:0000256" key="3">
    <source>
        <dbReference type="ARBA" id="ARBA00023071"/>
    </source>
</evidence>
<dbReference type="AlphaFoldDB" id="A0A1R2CKZ6"/>
<evidence type="ECO:0000256" key="2">
    <source>
        <dbReference type="ARBA" id="ARBA00022917"/>
    </source>
</evidence>
<dbReference type="Gene3D" id="2.30.30.30">
    <property type="match status" value="1"/>
</dbReference>
<comment type="caution">
    <text evidence="6">The sequence shown here is derived from an EMBL/GenBank/DDBJ whole genome shotgun (WGS) entry which is preliminary data.</text>
</comment>
<name>A0A1R2CKZ6_9CILI</name>
<evidence type="ECO:0000256" key="4">
    <source>
        <dbReference type="RuleBase" id="RU362005"/>
    </source>
</evidence>
<comment type="similarity">
    <text evidence="1 4">Belongs to the eIF-5A family.</text>
</comment>
<dbReference type="FunFam" id="2.30.30.30:FF:000080">
    <property type="entry name" value="Eukaryotic translation initiation factor 5A"/>
    <property type="match status" value="1"/>
</dbReference>
<dbReference type="Gene3D" id="2.40.50.140">
    <property type="entry name" value="Nucleic acid-binding proteins"/>
    <property type="match status" value="1"/>
</dbReference>
<dbReference type="GO" id="GO:0003746">
    <property type="term" value="F:translation elongation factor activity"/>
    <property type="evidence" value="ECO:0007669"/>
    <property type="project" value="UniProtKB-UniRule"/>
</dbReference>
<sequence length="153" mass="16589">MEHDEEVEVTASGASLTVPSQVGSLKKNGYVLIKDHPCRIVDMSVAKVGKHGSAKAKITGIDVFTANKYEEIHPTSHNIDVPVITREDWTLVDISRDGYASLMNDAGDTKEDLKVPDDEIGQKMKALLDGGATVSTTVLRAMGHEKIVDCKEI</sequence>
<accession>A0A1R2CKZ6</accession>
<gene>
    <name evidence="6" type="ORF">SteCoe_8156</name>
</gene>
<keyword evidence="2 4" id="KW-0648">Protein biosynthesis</keyword>
<dbReference type="SUPFAM" id="SSF50249">
    <property type="entry name" value="Nucleic acid-binding proteins"/>
    <property type="match status" value="1"/>
</dbReference>
<dbReference type="GO" id="GO:0003723">
    <property type="term" value="F:RNA binding"/>
    <property type="evidence" value="ECO:0007669"/>
    <property type="project" value="InterPro"/>
</dbReference>